<dbReference type="InterPro" id="IPR011009">
    <property type="entry name" value="Kinase-like_dom_sf"/>
</dbReference>
<feature type="domain" description="Protein kinase" evidence="17">
    <location>
        <begin position="23"/>
        <end position="274"/>
    </location>
</feature>
<evidence type="ECO:0000259" key="17">
    <source>
        <dbReference type="PROSITE" id="PS50011"/>
    </source>
</evidence>
<feature type="region of interest" description="Disordered" evidence="16">
    <location>
        <begin position="814"/>
        <end position="886"/>
    </location>
</feature>
<feature type="region of interest" description="Disordered" evidence="16">
    <location>
        <begin position="409"/>
        <end position="432"/>
    </location>
</feature>
<reference evidence="19" key="2">
    <citation type="journal article" date="2021" name="Genome Biol. Evol.">
        <title>Developing a high-quality reference genome for a parasitic bivalve with doubly uniparental inheritance (Bivalvia: Unionida).</title>
        <authorList>
            <person name="Smith C.H."/>
        </authorList>
    </citation>
    <scope>NUCLEOTIDE SEQUENCE</scope>
    <source>
        <strain evidence="19">CHS0354</strain>
        <tissue evidence="19">Mantle</tissue>
    </source>
</reference>
<name>A0AAE0VL67_9BIVA</name>
<dbReference type="GO" id="GO:0005737">
    <property type="term" value="C:cytoplasm"/>
    <property type="evidence" value="ECO:0007669"/>
    <property type="project" value="TreeGrafter"/>
</dbReference>
<dbReference type="GO" id="GO:0000226">
    <property type="term" value="P:microtubule cytoskeleton organization"/>
    <property type="evidence" value="ECO:0007669"/>
    <property type="project" value="TreeGrafter"/>
</dbReference>
<reference evidence="19" key="1">
    <citation type="journal article" date="2021" name="Genome Biol. Evol.">
        <title>A High-Quality Reference Genome for a Parasitic Bivalve with Doubly Uniparental Inheritance (Bivalvia: Unionida).</title>
        <authorList>
            <person name="Smith C.H."/>
        </authorList>
    </citation>
    <scope>NUCLEOTIDE SEQUENCE</scope>
    <source>
        <strain evidence="19">CHS0354</strain>
    </source>
</reference>
<dbReference type="FunFam" id="3.30.200.20:FF:000003">
    <property type="entry name" value="Non-specific serine/threonine protein kinase"/>
    <property type="match status" value="1"/>
</dbReference>
<keyword evidence="9" id="KW-0418">Kinase</keyword>
<dbReference type="Gene3D" id="1.10.510.10">
    <property type="entry name" value="Transferase(Phosphotransferase) domain 1"/>
    <property type="match status" value="1"/>
</dbReference>
<keyword evidence="5" id="KW-0597">Phosphoprotein</keyword>
<keyword evidence="6" id="KW-0808">Transferase</keyword>
<dbReference type="InterPro" id="IPR028375">
    <property type="entry name" value="KA1/Ssp2_C"/>
</dbReference>
<comment type="similarity">
    <text evidence="2">Belongs to the protein kinase superfamily. CAMK Ser/Thr protein kinase family. SNF1 subfamily.</text>
</comment>
<evidence type="ECO:0000256" key="15">
    <source>
        <dbReference type="SAM" id="Coils"/>
    </source>
</evidence>
<dbReference type="InterPro" id="IPR017441">
    <property type="entry name" value="Protein_kinase_ATP_BS"/>
</dbReference>
<evidence type="ECO:0000256" key="10">
    <source>
        <dbReference type="ARBA" id="ARBA00022840"/>
    </source>
</evidence>
<keyword evidence="10 14" id="KW-0067">ATP-binding</keyword>
<evidence type="ECO:0000256" key="13">
    <source>
        <dbReference type="ARBA" id="ARBA00048679"/>
    </source>
</evidence>
<evidence type="ECO:0000256" key="9">
    <source>
        <dbReference type="ARBA" id="ARBA00022777"/>
    </source>
</evidence>
<dbReference type="PROSITE" id="PS00107">
    <property type="entry name" value="PROTEIN_KINASE_ATP"/>
    <property type="match status" value="1"/>
</dbReference>
<feature type="compositionally biased region" description="Polar residues" evidence="16">
    <location>
        <begin position="854"/>
        <end position="871"/>
    </location>
</feature>
<dbReference type="Gene3D" id="3.30.310.80">
    <property type="entry name" value="Kinase associated domain 1, KA1"/>
    <property type="match status" value="1"/>
</dbReference>
<dbReference type="Pfam" id="PF00069">
    <property type="entry name" value="Pkinase"/>
    <property type="match status" value="1"/>
</dbReference>
<evidence type="ECO:0000256" key="11">
    <source>
        <dbReference type="ARBA" id="ARBA00022842"/>
    </source>
</evidence>
<dbReference type="PROSITE" id="PS00108">
    <property type="entry name" value="PROTEIN_KINASE_ST"/>
    <property type="match status" value="1"/>
</dbReference>
<dbReference type="PROSITE" id="PS50032">
    <property type="entry name" value="KA1"/>
    <property type="match status" value="1"/>
</dbReference>
<dbReference type="InterPro" id="IPR000719">
    <property type="entry name" value="Prot_kinase_dom"/>
</dbReference>
<dbReference type="PANTHER" id="PTHR24346:SF42">
    <property type="entry name" value="SERINE_THREONINE-PROTEIN KINASE SIK3"/>
    <property type="match status" value="1"/>
</dbReference>
<feature type="compositionally biased region" description="Acidic residues" evidence="16">
    <location>
        <begin position="417"/>
        <end position="431"/>
    </location>
</feature>
<dbReference type="SUPFAM" id="SSF103243">
    <property type="entry name" value="KA1-like"/>
    <property type="match status" value="1"/>
</dbReference>
<comment type="catalytic activity">
    <reaction evidence="13">
        <text>L-seryl-[protein] + ATP = O-phospho-L-seryl-[protein] + ADP + H(+)</text>
        <dbReference type="Rhea" id="RHEA:17989"/>
        <dbReference type="Rhea" id="RHEA-COMP:9863"/>
        <dbReference type="Rhea" id="RHEA-COMP:11604"/>
        <dbReference type="ChEBI" id="CHEBI:15378"/>
        <dbReference type="ChEBI" id="CHEBI:29999"/>
        <dbReference type="ChEBI" id="CHEBI:30616"/>
        <dbReference type="ChEBI" id="CHEBI:83421"/>
        <dbReference type="ChEBI" id="CHEBI:456216"/>
        <dbReference type="EC" id="2.7.11.1"/>
    </reaction>
</comment>
<evidence type="ECO:0000256" key="8">
    <source>
        <dbReference type="ARBA" id="ARBA00022741"/>
    </source>
</evidence>
<dbReference type="GO" id="GO:0050321">
    <property type="term" value="F:tau-protein kinase activity"/>
    <property type="evidence" value="ECO:0007669"/>
    <property type="project" value="TreeGrafter"/>
</dbReference>
<feature type="compositionally biased region" description="Polar residues" evidence="16">
    <location>
        <begin position="826"/>
        <end position="842"/>
    </location>
</feature>
<feature type="region of interest" description="Disordered" evidence="16">
    <location>
        <begin position="746"/>
        <end position="775"/>
    </location>
</feature>
<evidence type="ECO:0000256" key="5">
    <source>
        <dbReference type="ARBA" id="ARBA00022553"/>
    </source>
</evidence>
<feature type="compositionally biased region" description="Polar residues" evidence="16">
    <location>
        <begin position="762"/>
        <end position="772"/>
    </location>
</feature>
<dbReference type="SMART" id="SM00220">
    <property type="entry name" value="S_TKc"/>
    <property type="match status" value="1"/>
</dbReference>
<dbReference type="CDD" id="cd14338">
    <property type="entry name" value="UBA_SIK"/>
    <property type="match status" value="1"/>
</dbReference>
<feature type="domain" description="KA1" evidence="18">
    <location>
        <begin position="1105"/>
        <end position="1152"/>
    </location>
</feature>
<dbReference type="AlphaFoldDB" id="A0AAE0VL67"/>
<proteinExistence type="inferred from homology"/>
<organism evidence="19 20">
    <name type="scientific">Potamilus streckersoni</name>
    <dbReference type="NCBI Taxonomy" id="2493646"/>
    <lineage>
        <taxon>Eukaryota</taxon>
        <taxon>Metazoa</taxon>
        <taxon>Spiralia</taxon>
        <taxon>Lophotrochozoa</taxon>
        <taxon>Mollusca</taxon>
        <taxon>Bivalvia</taxon>
        <taxon>Autobranchia</taxon>
        <taxon>Heteroconchia</taxon>
        <taxon>Palaeoheterodonta</taxon>
        <taxon>Unionida</taxon>
        <taxon>Unionoidea</taxon>
        <taxon>Unionidae</taxon>
        <taxon>Ambleminae</taxon>
        <taxon>Lampsilini</taxon>
        <taxon>Potamilus</taxon>
    </lineage>
</organism>
<dbReference type="InterPro" id="IPR001772">
    <property type="entry name" value="KA1_dom"/>
</dbReference>
<keyword evidence="20" id="KW-1185">Reference proteome</keyword>
<evidence type="ECO:0000256" key="7">
    <source>
        <dbReference type="ARBA" id="ARBA00022723"/>
    </source>
</evidence>
<dbReference type="SUPFAM" id="SSF56112">
    <property type="entry name" value="Protein kinase-like (PK-like)"/>
    <property type="match status" value="1"/>
</dbReference>
<dbReference type="CDD" id="cd14071">
    <property type="entry name" value="STKc_SIK"/>
    <property type="match status" value="1"/>
</dbReference>
<feature type="coiled-coil region" evidence="15">
    <location>
        <begin position="698"/>
        <end position="725"/>
    </location>
</feature>
<evidence type="ECO:0000256" key="6">
    <source>
        <dbReference type="ARBA" id="ARBA00022679"/>
    </source>
</evidence>
<evidence type="ECO:0000256" key="14">
    <source>
        <dbReference type="PROSITE-ProRule" id="PRU10141"/>
    </source>
</evidence>
<reference evidence="19" key="3">
    <citation type="submission" date="2023-05" db="EMBL/GenBank/DDBJ databases">
        <authorList>
            <person name="Smith C.H."/>
        </authorList>
    </citation>
    <scope>NUCLEOTIDE SEQUENCE</scope>
    <source>
        <strain evidence="19">CHS0354</strain>
        <tissue evidence="19">Mantle</tissue>
    </source>
</reference>
<dbReference type="GO" id="GO:0046872">
    <property type="term" value="F:metal ion binding"/>
    <property type="evidence" value="ECO:0007669"/>
    <property type="project" value="UniProtKB-KW"/>
</dbReference>
<evidence type="ECO:0000259" key="18">
    <source>
        <dbReference type="PROSITE" id="PS50032"/>
    </source>
</evidence>
<sequence length="1152" mass="129336">MAATRPGGKTSHGPGGLVRVGYYEMERTIGKGNFAVVKLATHIVTKTKVAIKIIDKTQLDDENLQKIFREIEVMKLLRHPHIIRLYQVMETERMLYLVTEYASGGEIFDHLVAHGRMNEKDARKKFKQIVAAVSYCHSRHVVHRDLKAENLLLDAGLNIKIADFGFSNKFSPDSKLKTWCGSPPYAAPELFEGKEYDGPKVDIWSMGVVLYVLVCGALPFDGSTLQSLRSRVLSGKFRVPFYMSTECEDLIKRMLTVEAEKRTVIEQIIHHSWMKQGDDNADFEQMIMEYNIPMDTDPEIENLNAAVLQHMSSLNMDIERTTESVKNCCYDHHSAIYHLLLDKYRKHPKNKGPPSLALPLNIPITRTERRSSITTGVVERVEVPVEVEDSSSQPPLIPPSLLSQVSFYHSDSNSVSESDDVSQSDSDEEPSPEALARYLAMRRHTVGVGDSRHEVPEDVRVKLAHHQPIIAMPQPNMFMPFWNIPNVNLPFHAPHYPSEQPQNPLVTDQNLLHPPPLLGPEGLLNLNRRASDGGANIHCFCRQMAMENGQVGSRETLSASPLSAMGLPLPTQPLTGSVTVEETEDCGSDQEPDPEAVQRYLASRGRLKRHTLAMSNPMSEIPEELQRKLSLQPIRSARRVSDRTSSRESYKDINCLHLPNERYSPVRRASDGLANLHKYQSHLEKIYRESVGSQTGSRHNSQTSLKQLQQEYQELEKQVSGRGSDPQSATLYQHLQRLHLQQQIQCPSSPSFQRGSPPLKSSVLSPQRSDSPPQAYLFQSFGQSHQRNSPPPNFQNLQMIKEDSLDHAEGLQIGTGSTEENDEEMMQTQDSVNTSSGSTSELKSPKTRKRQFSGKPQISITDTQGHVTDVTSDGESEVESVENSEEMQCLPTTTVGTFQVPSTIVASSTKMPQYNFSYSSYRSNDNSDFANIHSTYSVPLESVQHGMNPAVTNMGWNNPSLAMPMYYKNIPRHLPLTSGLQYQRTFMSANPSQFVLNLQQNFKPVQEYCDNGIMGLYNNQIRSSVNNHNNSDLQNEARNANCESELRTKLNGSPVNVQNLSDTPGTSSLINVCSQKAVTEILHEIKRILECSGPEIAYRCSDNLFQLENSDVQMEVEVMEGIDSNRLQVRRISGDSVHYQQLCQELLSGINL</sequence>
<evidence type="ECO:0000256" key="2">
    <source>
        <dbReference type="ARBA" id="ARBA00006234"/>
    </source>
</evidence>
<comment type="catalytic activity">
    <reaction evidence="12">
        <text>L-threonyl-[protein] + ATP = O-phospho-L-threonyl-[protein] + ADP + H(+)</text>
        <dbReference type="Rhea" id="RHEA:46608"/>
        <dbReference type="Rhea" id="RHEA-COMP:11060"/>
        <dbReference type="Rhea" id="RHEA-COMP:11605"/>
        <dbReference type="ChEBI" id="CHEBI:15378"/>
        <dbReference type="ChEBI" id="CHEBI:30013"/>
        <dbReference type="ChEBI" id="CHEBI:30616"/>
        <dbReference type="ChEBI" id="CHEBI:61977"/>
        <dbReference type="ChEBI" id="CHEBI:456216"/>
        <dbReference type="EC" id="2.7.11.1"/>
    </reaction>
</comment>
<accession>A0AAE0VL67</accession>
<dbReference type="PANTHER" id="PTHR24346">
    <property type="entry name" value="MAP/MICROTUBULE AFFINITY-REGULATING KINASE"/>
    <property type="match status" value="1"/>
</dbReference>
<keyword evidence="7" id="KW-0479">Metal-binding</keyword>
<comment type="caution">
    <text evidence="19">The sequence shown here is derived from an EMBL/GenBank/DDBJ whole genome shotgun (WGS) entry which is preliminary data.</text>
</comment>
<comment type="cofactor">
    <cofactor evidence="1">
        <name>Mg(2+)</name>
        <dbReference type="ChEBI" id="CHEBI:18420"/>
    </cofactor>
</comment>
<evidence type="ECO:0000313" key="20">
    <source>
        <dbReference type="Proteomes" id="UP001195483"/>
    </source>
</evidence>
<evidence type="ECO:0000256" key="1">
    <source>
        <dbReference type="ARBA" id="ARBA00001946"/>
    </source>
</evidence>
<dbReference type="Pfam" id="PF23312">
    <property type="entry name" value="UBA_SIK3"/>
    <property type="match status" value="1"/>
</dbReference>
<evidence type="ECO:0000256" key="3">
    <source>
        <dbReference type="ARBA" id="ARBA00012513"/>
    </source>
</evidence>
<keyword evidence="4" id="KW-0723">Serine/threonine-protein kinase</keyword>
<evidence type="ECO:0000256" key="12">
    <source>
        <dbReference type="ARBA" id="ARBA00047899"/>
    </source>
</evidence>
<dbReference type="InterPro" id="IPR008271">
    <property type="entry name" value="Ser/Thr_kinase_AS"/>
</dbReference>
<dbReference type="GO" id="GO:0005524">
    <property type="term" value="F:ATP binding"/>
    <property type="evidence" value="ECO:0007669"/>
    <property type="project" value="UniProtKB-UniRule"/>
</dbReference>
<keyword evidence="8 14" id="KW-0547">Nucleotide-binding</keyword>
<protein>
    <recommendedName>
        <fullName evidence="3">non-specific serine/threonine protein kinase</fullName>
        <ecNumber evidence="3">2.7.11.1</ecNumber>
    </recommendedName>
</protein>
<evidence type="ECO:0000256" key="4">
    <source>
        <dbReference type="ARBA" id="ARBA00022527"/>
    </source>
</evidence>
<dbReference type="EMBL" id="JAEAOA010000951">
    <property type="protein sequence ID" value="KAK3581716.1"/>
    <property type="molecule type" value="Genomic_DNA"/>
</dbReference>
<keyword evidence="11" id="KW-0460">Magnesium</keyword>
<dbReference type="InterPro" id="IPR057380">
    <property type="entry name" value="UBA_SIK1/2/3"/>
</dbReference>
<dbReference type="PROSITE" id="PS50011">
    <property type="entry name" value="PROTEIN_KINASE_DOM"/>
    <property type="match status" value="1"/>
</dbReference>
<feature type="compositionally biased region" description="Acidic residues" evidence="16">
    <location>
        <begin position="872"/>
        <end position="885"/>
    </location>
</feature>
<dbReference type="Proteomes" id="UP001195483">
    <property type="component" value="Unassembled WGS sequence"/>
</dbReference>
<dbReference type="InterPro" id="IPR034672">
    <property type="entry name" value="SIK"/>
</dbReference>
<feature type="binding site" evidence="14">
    <location>
        <position position="52"/>
    </location>
    <ligand>
        <name>ATP</name>
        <dbReference type="ChEBI" id="CHEBI:30616"/>
    </ligand>
</feature>
<dbReference type="FunFam" id="1.10.510.10:FF:000156">
    <property type="entry name" value="Serine/threonine-protein kinase SIK3 homolog"/>
    <property type="match status" value="1"/>
</dbReference>
<evidence type="ECO:0000313" key="19">
    <source>
        <dbReference type="EMBL" id="KAK3581716.1"/>
    </source>
</evidence>
<evidence type="ECO:0000256" key="16">
    <source>
        <dbReference type="SAM" id="MobiDB-lite"/>
    </source>
</evidence>
<dbReference type="EC" id="2.7.11.1" evidence="3"/>
<dbReference type="GO" id="GO:0035556">
    <property type="term" value="P:intracellular signal transduction"/>
    <property type="evidence" value="ECO:0007669"/>
    <property type="project" value="TreeGrafter"/>
</dbReference>
<gene>
    <name evidence="19" type="ORF">CHS0354_015347</name>
</gene>
<keyword evidence="15" id="KW-0175">Coiled coil</keyword>